<keyword evidence="1" id="KW-0496">Mitochondrion</keyword>
<evidence type="ECO:0000313" key="1">
    <source>
        <dbReference type="EMBL" id="SPR00340.1"/>
    </source>
</evidence>
<gene>
    <name evidence="1" type="ORF">PLBR_LOCUS7555</name>
</gene>
<reference evidence="1 2" key="1">
    <citation type="submission" date="2018-03" db="EMBL/GenBank/DDBJ databases">
        <authorList>
            <person name="Fogelqvist J."/>
        </authorList>
    </citation>
    <scope>NUCLEOTIDE SEQUENCE [LARGE SCALE GENOMIC DNA]</scope>
</reference>
<geneLocation type="mitochondrion" evidence="1"/>
<accession>A0A3P3YKP6</accession>
<sequence length="442" mass="50316">MEIDDVFGVHGDAYLDDIQDLGSSNGNRTPSVESLSDVVDDISLCSRSSSDSLDGDDIGLPSMDVDWTVPGSPRIDFDLTVGLPDEFQNLGVHDRPPDFDIRFRNQIALADFLKQQLPYLLSPLNIEASDIPAFDLLDEFARGRHTFSSLSRSLKRQAFHVNVAKNELLLRFRHYTDSKGVDISDRESIVESAHDLSDFDQLRDRLLSLGLALPYLKFYVGVRQPFFYFPRMLHIQRLFRSVFFCRLLLAERDRLLAVFRNRPEMIDDWTDGTWCGSVFKPFAEAVIAAGEYPLALSSYVDGANVLSWGQCSVTPMLQVVLNLPQAPFQELDAYELRLMYELSFPVFNAVTRTRVFVRAMLACIVMDYKELSSSSLCSMSGKRDACIQCNTEGVYISGVRFPGNWRYASSDSVRDRMRTAYNRRRDVQLRRPSRRFEPAPVD</sequence>
<dbReference type="Proteomes" id="UP000290189">
    <property type="component" value="Unassembled WGS sequence"/>
</dbReference>
<protein>
    <submittedName>
        <fullName evidence="1">Uncharacterized protein</fullName>
    </submittedName>
</protein>
<evidence type="ECO:0000313" key="2">
    <source>
        <dbReference type="Proteomes" id="UP000290189"/>
    </source>
</evidence>
<dbReference type="AlphaFoldDB" id="A0A3P3YKP6"/>
<organism evidence="1 2">
    <name type="scientific">Plasmodiophora brassicae</name>
    <name type="common">Clubroot disease agent</name>
    <dbReference type="NCBI Taxonomy" id="37360"/>
    <lineage>
        <taxon>Eukaryota</taxon>
        <taxon>Sar</taxon>
        <taxon>Rhizaria</taxon>
        <taxon>Endomyxa</taxon>
        <taxon>Phytomyxea</taxon>
        <taxon>Plasmodiophorida</taxon>
        <taxon>Plasmodiophoridae</taxon>
        <taxon>Plasmodiophora</taxon>
    </lineage>
</organism>
<name>A0A3P3YKP6_PLABS</name>
<dbReference type="EMBL" id="OVEO01000014">
    <property type="protein sequence ID" value="SPR00340.1"/>
    <property type="molecule type" value="Genomic_DNA"/>
</dbReference>
<proteinExistence type="predicted"/>